<keyword evidence="1" id="KW-0805">Transcription regulation</keyword>
<dbReference type="InterPro" id="IPR041916">
    <property type="entry name" value="Anti_sigma_zinc_sf"/>
</dbReference>
<organism evidence="3 4">
    <name type="scientific">Amycolatopsis heterodermiae</name>
    <dbReference type="NCBI Taxonomy" id="3110235"/>
    <lineage>
        <taxon>Bacteria</taxon>
        <taxon>Bacillati</taxon>
        <taxon>Actinomycetota</taxon>
        <taxon>Actinomycetes</taxon>
        <taxon>Pseudonocardiales</taxon>
        <taxon>Pseudonocardiaceae</taxon>
        <taxon>Amycolatopsis</taxon>
    </lineage>
</organism>
<evidence type="ECO:0000313" key="3">
    <source>
        <dbReference type="EMBL" id="MEA5365667.1"/>
    </source>
</evidence>
<keyword evidence="4" id="KW-1185">Reference proteome</keyword>
<dbReference type="EMBL" id="JAYFSI010000013">
    <property type="protein sequence ID" value="MEA5365667.1"/>
    <property type="molecule type" value="Genomic_DNA"/>
</dbReference>
<dbReference type="RefSeq" id="WP_323334374.1">
    <property type="nucleotide sequence ID" value="NZ_JAYFSI010000013.1"/>
</dbReference>
<reference evidence="3 4" key="1">
    <citation type="submission" date="2023-12" db="EMBL/GenBank/DDBJ databases">
        <title>Amycolatopsis sp. V23-08.</title>
        <authorList>
            <person name="Somphong A."/>
        </authorList>
    </citation>
    <scope>NUCLEOTIDE SEQUENCE [LARGE SCALE GENOMIC DNA]</scope>
    <source>
        <strain evidence="3 4">V23-08</strain>
    </source>
</reference>
<comment type="caution">
    <text evidence="3">The sequence shown here is derived from an EMBL/GenBank/DDBJ whole genome shotgun (WGS) entry which is preliminary data.</text>
</comment>
<evidence type="ECO:0000313" key="4">
    <source>
        <dbReference type="Proteomes" id="UP001304298"/>
    </source>
</evidence>
<dbReference type="Proteomes" id="UP001304298">
    <property type="component" value="Unassembled WGS sequence"/>
</dbReference>
<name>A0ABU5RHD0_9PSEU</name>
<keyword evidence="2" id="KW-0804">Transcription</keyword>
<dbReference type="Gene3D" id="1.10.10.1320">
    <property type="entry name" value="Anti-sigma factor, zinc-finger domain"/>
    <property type="match status" value="1"/>
</dbReference>
<evidence type="ECO:0000256" key="2">
    <source>
        <dbReference type="ARBA" id="ARBA00023163"/>
    </source>
</evidence>
<protein>
    <recommendedName>
        <fullName evidence="5">Zinc-finger domain-containing protein</fullName>
    </recommendedName>
</protein>
<proteinExistence type="predicted"/>
<sequence>MKEGNELHEDAAAYGLGVLDDPGEFEAHLSGCARCRVRVAEFRSVTGALAQAVRLGYLPPGDGTAPRRKSCLFGGRRPGSATGTLLLVALAIGVTALCAPGPACGKDRSATAASMVSPAQVVAGTGAHLRDLPRSAGFQ</sequence>
<accession>A0ABU5RHD0</accession>
<evidence type="ECO:0008006" key="5">
    <source>
        <dbReference type="Google" id="ProtNLM"/>
    </source>
</evidence>
<evidence type="ECO:0000256" key="1">
    <source>
        <dbReference type="ARBA" id="ARBA00023015"/>
    </source>
</evidence>
<gene>
    <name evidence="3" type="ORF">VA596_39505</name>
</gene>